<accession>A0A5D2SG90</accession>
<evidence type="ECO:0000256" key="1">
    <source>
        <dbReference type="SAM" id="SignalP"/>
    </source>
</evidence>
<dbReference type="Proteomes" id="UP000323597">
    <property type="component" value="Chromosome D12"/>
</dbReference>
<feature type="chain" id="PRO_5023073322" evidence="1">
    <location>
        <begin position="25"/>
        <end position="102"/>
    </location>
</feature>
<feature type="signal peptide" evidence="1">
    <location>
        <begin position="1"/>
        <end position="24"/>
    </location>
</feature>
<dbReference type="AlphaFoldDB" id="A0A5D2SG90"/>
<organism evidence="2 3">
    <name type="scientific">Gossypium mustelinum</name>
    <name type="common">Cotton</name>
    <name type="synonym">Gossypium caicoense</name>
    <dbReference type="NCBI Taxonomy" id="34275"/>
    <lineage>
        <taxon>Eukaryota</taxon>
        <taxon>Viridiplantae</taxon>
        <taxon>Streptophyta</taxon>
        <taxon>Embryophyta</taxon>
        <taxon>Tracheophyta</taxon>
        <taxon>Spermatophyta</taxon>
        <taxon>Magnoliopsida</taxon>
        <taxon>eudicotyledons</taxon>
        <taxon>Gunneridae</taxon>
        <taxon>Pentapetalae</taxon>
        <taxon>rosids</taxon>
        <taxon>malvids</taxon>
        <taxon>Malvales</taxon>
        <taxon>Malvaceae</taxon>
        <taxon>Malvoideae</taxon>
        <taxon>Gossypium</taxon>
    </lineage>
</organism>
<reference evidence="2 3" key="1">
    <citation type="submission" date="2019-07" db="EMBL/GenBank/DDBJ databases">
        <title>WGS assembly of Gossypium mustelinum.</title>
        <authorList>
            <person name="Chen Z.J."/>
            <person name="Sreedasyam A."/>
            <person name="Ando A."/>
            <person name="Song Q."/>
            <person name="De L."/>
            <person name="Hulse-Kemp A."/>
            <person name="Ding M."/>
            <person name="Ye W."/>
            <person name="Kirkbride R."/>
            <person name="Jenkins J."/>
            <person name="Plott C."/>
            <person name="Lovell J."/>
            <person name="Lin Y.-M."/>
            <person name="Vaughn R."/>
            <person name="Liu B."/>
            <person name="Li W."/>
            <person name="Simpson S."/>
            <person name="Scheffler B."/>
            <person name="Saski C."/>
            <person name="Grover C."/>
            <person name="Hu G."/>
            <person name="Conover J."/>
            <person name="Carlson J."/>
            <person name="Shu S."/>
            <person name="Boston L."/>
            <person name="Williams M."/>
            <person name="Peterson D."/>
            <person name="Mcgee K."/>
            <person name="Jones D."/>
            <person name="Wendel J."/>
            <person name="Stelly D."/>
            <person name="Grimwood J."/>
            <person name="Schmutz J."/>
        </authorList>
    </citation>
    <scope>NUCLEOTIDE SEQUENCE [LARGE SCALE GENOMIC DNA]</scope>
    <source>
        <strain evidence="2">1408120.09</strain>
    </source>
</reference>
<gene>
    <name evidence="2" type="ORF">E1A91_D12G159300v1</name>
</gene>
<dbReference type="EMBL" id="CM017660">
    <property type="protein sequence ID" value="TYI51208.1"/>
    <property type="molecule type" value="Genomic_DNA"/>
</dbReference>
<keyword evidence="3" id="KW-1185">Reference proteome</keyword>
<protein>
    <submittedName>
        <fullName evidence="2">Uncharacterized protein</fullName>
    </submittedName>
</protein>
<sequence length="102" mass="11458">MKWPFTENVLLILFLYHSHHSTCSTSLSLQQLFFFLFVHQPPPLLLISVSLASPPNPSLVISSSLPSLHFEEAPKSSFPILSSFMSLEAPLARMQLVMYALL</sequence>
<keyword evidence="1" id="KW-0732">Signal</keyword>
<proteinExistence type="predicted"/>
<evidence type="ECO:0000313" key="3">
    <source>
        <dbReference type="Proteomes" id="UP000323597"/>
    </source>
</evidence>
<name>A0A5D2SG90_GOSMU</name>
<evidence type="ECO:0000313" key="2">
    <source>
        <dbReference type="EMBL" id="TYI51208.1"/>
    </source>
</evidence>